<feature type="compositionally biased region" description="Acidic residues" evidence="10">
    <location>
        <begin position="82"/>
        <end position="93"/>
    </location>
</feature>
<evidence type="ECO:0000256" key="5">
    <source>
        <dbReference type="ARBA" id="ARBA00023054"/>
    </source>
</evidence>
<dbReference type="GO" id="GO:0030686">
    <property type="term" value="C:90S preribosome"/>
    <property type="evidence" value="ECO:0007669"/>
    <property type="project" value="TreeGrafter"/>
</dbReference>
<protein>
    <recommendedName>
        <fullName evidence="9">rRNA biogenesis protein RRP36</fullName>
    </recommendedName>
</protein>
<keyword evidence="5" id="KW-0175">Coiled coil</keyword>
<organism evidence="11 12">
    <name type="scientific">Armillaria ostoyae</name>
    <name type="common">Armillaria root rot fungus</name>
    <dbReference type="NCBI Taxonomy" id="47428"/>
    <lineage>
        <taxon>Eukaryota</taxon>
        <taxon>Fungi</taxon>
        <taxon>Dikarya</taxon>
        <taxon>Basidiomycota</taxon>
        <taxon>Agaricomycotina</taxon>
        <taxon>Agaricomycetes</taxon>
        <taxon>Agaricomycetidae</taxon>
        <taxon>Agaricales</taxon>
        <taxon>Marasmiineae</taxon>
        <taxon>Physalacriaceae</taxon>
        <taxon>Armillaria</taxon>
    </lineage>
</organism>
<keyword evidence="7 9" id="KW-0687">Ribonucleoprotein</keyword>
<feature type="region of interest" description="Disordered" evidence="10">
    <location>
        <begin position="160"/>
        <end position="213"/>
    </location>
</feature>
<evidence type="ECO:0000256" key="4">
    <source>
        <dbReference type="ARBA" id="ARBA00022552"/>
    </source>
</evidence>
<dbReference type="AlphaFoldDB" id="A0A284R954"/>
<evidence type="ECO:0000313" key="12">
    <source>
        <dbReference type="Proteomes" id="UP000219338"/>
    </source>
</evidence>
<feature type="compositionally biased region" description="Polar residues" evidence="10">
    <location>
        <begin position="25"/>
        <end position="34"/>
    </location>
</feature>
<keyword evidence="4 9" id="KW-0698">rRNA processing</keyword>
<sequence length="400" mass="45385">MPRRTRPASRPPPRRTRPSTALSPQLNAKPSSKKATTEKSQKPPETTRKANEVIQNSPDLSSEDDSEEQDEDLEGESQSSSSEDEAENDMEDADAPRAVQWVDDEWEDMPGPSKPRKEIQDGKYTLYQCFVLNIQLALDISSLSMGSLRTAQHALVQAETISDSKDDSDDGQVESTSKAMASKEWFDRERPKAAPRPNKHAPMEMTSKRPVTRRRTVVEVKTVQPRDPRFIPLSGELSEEKYRHNYAFLTQAHKTELKILRENLKRARKLLVSSPKHLRSERESEVEKLELAVKRAESAVNKDKREEVERGALDKLKKEEKEKQGQGKGSWWMKEADKKKVLTRARYDALAQSGGERAVKKAIEKKQKKIGQKEKKSRPFGKRSAPSEGAGRPNKRPRIG</sequence>
<feature type="compositionally biased region" description="Basic residues" evidence="10">
    <location>
        <begin position="1"/>
        <end position="17"/>
    </location>
</feature>
<keyword evidence="3 9" id="KW-0690">Ribosome biogenesis</keyword>
<accession>A0A284R954</accession>
<evidence type="ECO:0000256" key="10">
    <source>
        <dbReference type="SAM" id="MobiDB-lite"/>
    </source>
</evidence>
<dbReference type="STRING" id="47428.A0A284R954"/>
<evidence type="ECO:0000256" key="6">
    <source>
        <dbReference type="ARBA" id="ARBA00023242"/>
    </source>
</evidence>
<feature type="compositionally biased region" description="Basic residues" evidence="10">
    <location>
        <begin position="366"/>
        <end position="381"/>
    </location>
</feature>
<evidence type="ECO:0000256" key="2">
    <source>
        <dbReference type="ARBA" id="ARBA00009418"/>
    </source>
</evidence>
<dbReference type="OMA" id="HMKSKQR"/>
<dbReference type="Proteomes" id="UP000219338">
    <property type="component" value="Unassembled WGS sequence"/>
</dbReference>
<dbReference type="GO" id="GO:0005730">
    <property type="term" value="C:nucleolus"/>
    <property type="evidence" value="ECO:0007669"/>
    <property type="project" value="UniProtKB-SubCell"/>
</dbReference>
<gene>
    <name evidence="11" type="ORF">ARMOST_08627</name>
</gene>
<dbReference type="InterPro" id="IPR009292">
    <property type="entry name" value="RRP36"/>
</dbReference>
<dbReference type="EMBL" id="FUEG01000006">
    <property type="protein sequence ID" value="SJL05261.1"/>
    <property type="molecule type" value="Genomic_DNA"/>
</dbReference>
<name>A0A284R954_ARMOS</name>
<feature type="region of interest" description="Disordered" evidence="10">
    <location>
        <begin position="295"/>
        <end position="335"/>
    </location>
</feature>
<feature type="region of interest" description="Disordered" evidence="10">
    <location>
        <begin position="349"/>
        <end position="400"/>
    </location>
</feature>
<comment type="subunit">
    <text evidence="9">Associates with 90S and pre-40S pre-ribosomal particles.</text>
</comment>
<evidence type="ECO:0000256" key="3">
    <source>
        <dbReference type="ARBA" id="ARBA00022517"/>
    </source>
</evidence>
<evidence type="ECO:0000313" key="11">
    <source>
        <dbReference type="EMBL" id="SJL05261.1"/>
    </source>
</evidence>
<feature type="compositionally biased region" description="Basic and acidic residues" evidence="10">
    <location>
        <begin position="295"/>
        <end position="325"/>
    </location>
</feature>
<evidence type="ECO:0000256" key="1">
    <source>
        <dbReference type="ARBA" id="ARBA00004604"/>
    </source>
</evidence>
<comment type="similarity">
    <text evidence="2 9">Belongs to the RRP36 family.</text>
</comment>
<keyword evidence="6 9" id="KW-0539">Nucleus</keyword>
<dbReference type="Pfam" id="PF06102">
    <property type="entry name" value="RRP36"/>
    <property type="match status" value="1"/>
</dbReference>
<feature type="compositionally biased region" description="Acidic residues" evidence="10">
    <location>
        <begin position="61"/>
        <end position="75"/>
    </location>
</feature>
<dbReference type="PANTHER" id="PTHR21738">
    <property type="entry name" value="RIBOSOMAL RNA PROCESSING PROTEIN 36 HOMOLOG"/>
    <property type="match status" value="1"/>
</dbReference>
<proteinExistence type="inferred from homology"/>
<reference evidence="12" key="1">
    <citation type="journal article" date="2017" name="Nat. Ecol. Evol.">
        <title>Genome expansion and lineage-specific genetic innovations in the forest pathogenic fungi Armillaria.</title>
        <authorList>
            <person name="Sipos G."/>
            <person name="Prasanna A.N."/>
            <person name="Walter M.C."/>
            <person name="O'Connor E."/>
            <person name="Balint B."/>
            <person name="Krizsan K."/>
            <person name="Kiss B."/>
            <person name="Hess J."/>
            <person name="Varga T."/>
            <person name="Slot J."/>
            <person name="Riley R."/>
            <person name="Boka B."/>
            <person name="Rigling D."/>
            <person name="Barry K."/>
            <person name="Lee J."/>
            <person name="Mihaltcheva S."/>
            <person name="LaButti K."/>
            <person name="Lipzen A."/>
            <person name="Waldron R."/>
            <person name="Moloney N.M."/>
            <person name="Sperisen C."/>
            <person name="Kredics L."/>
            <person name="Vagvoelgyi C."/>
            <person name="Patrignani A."/>
            <person name="Fitzpatrick D."/>
            <person name="Nagy I."/>
            <person name="Doyle S."/>
            <person name="Anderson J.B."/>
            <person name="Grigoriev I.V."/>
            <person name="Gueldener U."/>
            <person name="Muensterkoetter M."/>
            <person name="Nagy L.G."/>
        </authorList>
    </citation>
    <scope>NUCLEOTIDE SEQUENCE [LARGE SCALE GENOMIC DNA]</scope>
    <source>
        <strain evidence="12">C18/9</strain>
    </source>
</reference>
<feature type="compositionally biased region" description="Basic and acidic residues" evidence="10">
    <location>
        <begin position="35"/>
        <end position="51"/>
    </location>
</feature>
<evidence type="ECO:0000256" key="7">
    <source>
        <dbReference type="ARBA" id="ARBA00023274"/>
    </source>
</evidence>
<evidence type="ECO:0000256" key="9">
    <source>
        <dbReference type="RuleBase" id="RU368027"/>
    </source>
</evidence>
<comment type="function">
    <text evidence="8 9">Component of the 90S pre-ribosome involved in the maturation of rRNAs. Required for early cleavages of the pre-RNAs in the 40S ribosomal subunit maturation pathway.</text>
</comment>
<evidence type="ECO:0000256" key="8">
    <source>
        <dbReference type="ARBA" id="ARBA00025053"/>
    </source>
</evidence>
<comment type="subcellular location">
    <subcellularLocation>
        <location evidence="1 9">Nucleus</location>
        <location evidence="1 9">Nucleolus</location>
    </subcellularLocation>
</comment>
<dbReference type="OrthoDB" id="448446at2759"/>
<dbReference type="GO" id="GO:0000462">
    <property type="term" value="P:maturation of SSU-rRNA from tricistronic rRNA transcript (SSU-rRNA, 5.8S rRNA, LSU-rRNA)"/>
    <property type="evidence" value="ECO:0007669"/>
    <property type="project" value="TreeGrafter"/>
</dbReference>
<feature type="region of interest" description="Disordered" evidence="10">
    <location>
        <begin position="1"/>
        <end position="120"/>
    </location>
</feature>
<dbReference type="PANTHER" id="PTHR21738:SF0">
    <property type="entry name" value="RIBOSOMAL RNA PROCESSING PROTEIN 36 HOMOLOG"/>
    <property type="match status" value="1"/>
</dbReference>
<keyword evidence="12" id="KW-1185">Reference proteome</keyword>